<protein>
    <recommendedName>
        <fullName evidence="8">Serine/threonine-protein phosphatase 4 regulatory subunit 3A</fullName>
    </recommendedName>
</protein>
<dbReference type="InterPro" id="IPR055236">
    <property type="entry name" value="EVH1_PP4R3"/>
</dbReference>
<sequence length="321" mass="37436">ERFLIRRKMAASDNRRRVKLYLLDEKKIWDDRGTGHVSSAYVEKLKGMSLLVRSETDGTILLESRIRPDTAYQKQQETLIVWSEADQYDLALSFQEKDGCDEIWEKICTVQGKDPSLDVTQDCIEESEEDRYEEFPDAAPPIEMPPCELSKLDEIAELFRSVLSTPIRKEKLFLALEAEGYIKKLLDLFHMCEDLENIDGLHNLYEIFKSIFLLNKTELFEILFADDTIFDVVGVLEYDPALKTPAHHREYLQKTVRFKEVIPISNRDLLNKIHQTYRVQYIQDVILPTPSVFEENMLSTLTSFVFFNKVEIVGMIQVLCY</sequence>
<reference evidence="6" key="1">
    <citation type="submission" date="2022-08" db="UniProtKB">
        <authorList>
            <consortium name="EnsemblMetazoa"/>
        </authorList>
    </citation>
    <scope>IDENTIFICATION</scope>
    <source>
        <strain evidence="6">05x7-T-G4-1.051#20</strain>
    </source>
</reference>
<dbReference type="Gene3D" id="2.30.29.30">
    <property type="entry name" value="Pleckstrin-homology domain (PH domain)/Phosphotyrosine-binding domain (PTB)"/>
    <property type="match status" value="1"/>
</dbReference>
<dbReference type="EnsemblMetazoa" id="G10563.12">
    <property type="protein sequence ID" value="G10563.12:cds"/>
    <property type="gene ID" value="G10563"/>
</dbReference>
<evidence type="ECO:0000256" key="3">
    <source>
        <dbReference type="ARBA" id="ARBA00023242"/>
    </source>
</evidence>
<dbReference type="AlphaFoldDB" id="A0A8W8HQ37"/>
<dbReference type="InterPro" id="IPR051137">
    <property type="entry name" value="PP4R3-like"/>
</dbReference>
<dbReference type="InterPro" id="IPR011993">
    <property type="entry name" value="PH-like_dom_sf"/>
</dbReference>
<dbReference type="GO" id="GO:0006974">
    <property type="term" value="P:DNA damage response"/>
    <property type="evidence" value="ECO:0007669"/>
    <property type="project" value="TreeGrafter"/>
</dbReference>
<feature type="domain" description="PP4R3 EVH1-like" evidence="5">
    <location>
        <begin position="15"/>
        <end position="111"/>
    </location>
</feature>
<evidence type="ECO:0000259" key="4">
    <source>
        <dbReference type="Pfam" id="PF04802"/>
    </source>
</evidence>
<evidence type="ECO:0000313" key="7">
    <source>
        <dbReference type="Proteomes" id="UP000005408"/>
    </source>
</evidence>
<name>A0A8W8HQ37_MAGGI</name>
<keyword evidence="7" id="KW-1185">Reference proteome</keyword>
<dbReference type="PANTHER" id="PTHR23318:SF0">
    <property type="entry name" value="SERINE_THREONINE-PROTEIN PHOSPHATASE 4 REGULATORY SUBUNIT 3"/>
    <property type="match status" value="1"/>
</dbReference>
<accession>A0A8W8HQ37</accession>
<dbReference type="GO" id="GO:0072542">
    <property type="term" value="F:protein phosphatase activator activity"/>
    <property type="evidence" value="ECO:0007669"/>
    <property type="project" value="TreeGrafter"/>
</dbReference>
<dbReference type="InterPro" id="IPR006887">
    <property type="entry name" value="P4R3-like_central_dom"/>
</dbReference>
<dbReference type="Pfam" id="PF22972">
    <property type="entry name" value="EVH1_PP4R3"/>
    <property type="match status" value="1"/>
</dbReference>
<dbReference type="Pfam" id="PF04802">
    <property type="entry name" value="PP4R3"/>
    <property type="match status" value="1"/>
</dbReference>
<feature type="domain" description="Serine/threonine-protein phosphatase 4 regulatory subunit 3-like central" evidence="4">
    <location>
        <begin position="154"/>
        <end position="317"/>
    </location>
</feature>
<keyword evidence="3" id="KW-0539">Nucleus</keyword>
<evidence type="ECO:0000259" key="5">
    <source>
        <dbReference type="Pfam" id="PF22972"/>
    </source>
</evidence>
<dbReference type="FunFam" id="2.30.29.30:FF:000051">
    <property type="entry name" value="Serine/threonine-protein phosphatase 4 regulatory subunit 3B"/>
    <property type="match status" value="1"/>
</dbReference>
<comment type="subcellular location">
    <subcellularLocation>
        <location evidence="1">Nucleus</location>
    </subcellularLocation>
</comment>
<dbReference type="GO" id="GO:0005654">
    <property type="term" value="C:nucleoplasm"/>
    <property type="evidence" value="ECO:0007669"/>
    <property type="project" value="TreeGrafter"/>
</dbReference>
<comment type="similarity">
    <text evidence="2">Belongs to the SMEK family.</text>
</comment>
<dbReference type="SUPFAM" id="SSF50729">
    <property type="entry name" value="PH domain-like"/>
    <property type="match status" value="1"/>
</dbReference>
<proteinExistence type="inferred from homology"/>
<organism evidence="6 7">
    <name type="scientific">Magallana gigas</name>
    <name type="common">Pacific oyster</name>
    <name type="synonym">Crassostrea gigas</name>
    <dbReference type="NCBI Taxonomy" id="29159"/>
    <lineage>
        <taxon>Eukaryota</taxon>
        <taxon>Metazoa</taxon>
        <taxon>Spiralia</taxon>
        <taxon>Lophotrochozoa</taxon>
        <taxon>Mollusca</taxon>
        <taxon>Bivalvia</taxon>
        <taxon>Autobranchia</taxon>
        <taxon>Pteriomorphia</taxon>
        <taxon>Ostreida</taxon>
        <taxon>Ostreoidea</taxon>
        <taxon>Ostreidae</taxon>
        <taxon>Magallana</taxon>
    </lineage>
</organism>
<dbReference type="PANTHER" id="PTHR23318">
    <property type="entry name" value="ATP SYNTHASE GAMMA-RELATED"/>
    <property type="match status" value="1"/>
</dbReference>
<evidence type="ECO:0008006" key="8">
    <source>
        <dbReference type="Google" id="ProtNLM"/>
    </source>
</evidence>
<evidence type="ECO:0000256" key="1">
    <source>
        <dbReference type="ARBA" id="ARBA00004123"/>
    </source>
</evidence>
<evidence type="ECO:0000256" key="2">
    <source>
        <dbReference type="ARBA" id="ARBA00008809"/>
    </source>
</evidence>
<evidence type="ECO:0000313" key="6">
    <source>
        <dbReference type="EnsemblMetazoa" id="G10563.12:cds"/>
    </source>
</evidence>
<dbReference type="Proteomes" id="UP000005408">
    <property type="component" value="Unassembled WGS sequence"/>
</dbReference>
<dbReference type="GO" id="GO:0030289">
    <property type="term" value="C:protein phosphatase 4 complex"/>
    <property type="evidence" value="ECO:0007669"/>
    <property type="project" value="TreeGrafter"/>
</dbReference>